<dbReference type="PANTHER" id="PTHR48100">
    <property type="entry name" value="BROAD-SPECIFICITY PHOSPHATASE YOR283W-RELATED"/>
    <property type="match status" value="1"/>
</dbReference>
<dbReference type="EMBL" id="JAQLOI010000003">
    <property type="protein sequence ID" value="MDB1125124.1"/>
    <property type="molecule type" value="Genomic_DNA"/>
</dbReference>
<reference evidence="3 4" key="1">
    <citation type="submission" date="2023-01" db="EMBL/GenBank/DDBJ databases">
        <title>Vibrio sp. KJ40-1 sp.nov, isolated from marine algae.</title>
        <authorList>
            <person name="Butt M."/>
            <person name="Kim J.M.J."/>
            <person name="Jeon C.O.C."/>
        </authorList>
    </citation>
    <scope>NUCLEOTIDE SEQUENCE [LARGE SCALE GENOMIC DNA]</scope>
    <source>
        <strain evidence="3 4">KJ40-1</strain>
    </source>
</reference>
<keyword evidence="2" id="KW-0413">Isomerase</keyword>
<dbReference type="InterPro" id="IPR001345">
    <property type="entry name" value="PG/BPGM_mutase_AS"/>
</dbReference>
<dbReference type="SMART" id="SM00855">
    <property type="entry name" value="PGAM"/>
    <property type="match status" value="1"/>
</dbReference>
<dbReference type="InterPro" id="IPR050275">
    <property type="entry name" value="PGM_Phosphatase"/>
</dbReference>
<accession>A0ABT4YU70</accession>
<sequence length="182" mass="20670">MRFILIRHGQTEWNLKGRIQGWLDSKLTKDAVVGLKTTDLPKLYNPILFSSDLGRANQSGEIIANRIGTHVISDSRLRERRLGELEGKIADKDHHLHAHWRTYQNRYTKQIGNAFGIESEQDFEKRIRSFMASVNEQSSESDIVIVSHGEWIRAFINILEGIPSWHSGSGIPDNGRAILLSA</sequence>
<keyword evidence="4" id="KW-1185">Reference proteome</keyword>
<dbReference type="PANTHER" id="PTHR48100:SF1">
    <property type="entry name" value="HISTIDINE PHOSPHATASE FAMILY PROTEIN-RELATED"/>
    <property type="match status" value="1"/>
</dbReference>
<organism evidence="3 4">
    <name type="scientific">Vibrio algarum</name>
    <dbReference type="NCBI Taxonomy" id="3020714"/>
    <lineage>
        <taxon>Bacteria</taxon>
        <taxon>Pseudomonadati</taxon>
        <taxon>Pseudomonadota</taxon>
        <taxon>Gammaproteobacteria</taxon>
        <taxon>Vibrionales</taxon>
        <taxon>Vibrionaceae</taxon>
        <taxon>Vibrio</taxon>
    </lineage>
</organism>
<dbReference type="Proteomes" id="UP001210678">
    <property type="component" value="Unassembled WGS sequence"/>
</dbReference>
<evidence type="ECO:0000313" key="3">
    <source>
        <dbReference type="EMBL" id="MDB1125124.1"/>
    </source>
</evidence>
<protein>
    <submittedName>
        <fullName evidence="3">Histidine phosphatase family protein</fullName>
    </submittedName>
</protein>
<gene>
    <name evidence="3" type="ORF">PGX00_16345</name>
</gene>
<evidence type="ECO:0000256" key="2">
    <source>
        <dbReference type="ARBA" id="ARBA00023235"/>
    </source>
</evidence>
<dbReference type="InterPro" id="IPR013078">
    <property type="entry name" value="His_Pase_superF_clade-1"/>
</dbReference>
<evidence type="ECO:0000313" key="4">
    <source>
        <dbReference type="Proteomes" id="UP001210678"/>
    </source>
</evidence>
<dbReference type="Gene3D" id="3.40.50.1240">
    <property type="entry name" value="Phosphoglycerate mutase-like"/>
    <property type="match status" value="1"/>
</dbReference>
<dbReference type="InterPro" id="IPR029033">
    <property type="entry name" value="His_PPase_superfam"/>
</dbReference>
<evidence type="ECO:0000256" key="1">
    <source>
        <dbReference type="ARBA" id="ARBA00023152"/>
    </source>
</evidence>
<dbReference type="SUPFAM" id="SSF53254">
    <property type="entry name" value="Phosphoglycerate mutase-like"/>
    <property type="match status" value="1"/>
</dbReference>
<dbReference type="PROSITE" id="PS00175">
    <property type="entry name" value="PG_MUTASE"/>
    <property type="match status" value="1"/>
</dbReference>
<keyword evidence="1" id="KW-0324">Glycolysis</keyword>
<dbReference type="Pfam" id="PF00300">
    <property type="entry name" value="His_Phos_1"/>
    <property type="match status" value="1"/>
</dbReference>
<name>A0ABT4YU70_9VIBR</name>
<proteinExistence type="predicted"/>
<dbReference type="RefSeq" id="WP_272138542.1">
    <property type="nucleotide sequence ID" value="NZ_JAQLOI010000003.1"/>
</dbReference>
<dbReference type="CDD" id="cd07067">
    <property type="entry name" value="HP_PGM_like"/>
    <property type="match status" value="1"/>
</dbReference>
<comment type="caution">
    <text evidence="3">The sequence shown here is derived from an EMBL/GenBank/DDBJ whole genome shotgun (WGS) entry which is preliminary data.</text>
</comment>